<dbReference type="InterPro" id="IPR013783">
    <property type="entry name" value="Ig-like_fold"/>
</dbReference>
<feature type="domain" description="Ig-like" evidence="1">
    <location>
        <begin position="15"/>
        <end position="127"/>
    </location>
</feature>
<dbReference type="GeneTree" id="ENSGT00940000174429"/>
<reference evidence="2" key="5">
    <citation type="submission" date="2025-09" db="UniProtKB">
        <authorList>
            <consortium name="Ensembl"/>
        </authorList>
    </citation>
    <scope>IDENTIFICATION</scope>
</reference>
<protein>
    <recommendedName>
        <fullName evidence="1">Ig-like domain-containing protein</fullName>
    </recommendedName>
</protein>
<keyword evidence="3" id="KW-1185">Reference proteome</keyword>
<proteinExistence type="predicted"/>
<organism evidence="2 3">
    <name type="scientific">Electrophorus electricus</name>
    <name type="common">Electric eel</name>
    <name type="synonym">Gymnotus electricus</name>
    <dbReference type="NCBI Taxonomy" id="8005"/>
    <lineage>
        <taxon>Eukaryota</taxon>
        <taxon>Metazoa</taxon>
        <taxon>Chordata</taxon>
        <taxon>Craniata</taxon>
        <taxon>Vertebrata</taxon>
        <taxon>Euteleostomi</taxon>
        <taxon>Actinopterygii</taxon>
        <taxon>Neopterygii</taxon>
        <taxon>Teleostei</taxon>
        <taxon>Ostariophysi</taxon>
        <taxon>Gymnotiformes</taxon>
        <taxon>Gymnotoidei</taxon>
        <taxon>Gymnotidae</taxon>
        <taxon>Electrophorus</taxon>
    </lineage>
</organism>
<name>A0A4W4FJA6_ELEEL</name>
<sequence length="148" mass="16827">CLLTFPLNDVSVFAPDFTLVQVIYSRNPVRSTAGQTLTLKCTVKYTKEQCGSPLASWCLPKEHCQLLADSDRYLIYTNETEIETGFRQRDVFITFKQLSVNDTEFYNCMAKCLKTGASAVGHRINLTITDFMSKWKGLVDQCILFSIF</sequence>
<reference evidence="2" key="3">
    <citation type="submission" date="2020-05" db="EMBL/GenBank/DDBJ databases">
        <title>Electrophorus electricus (electric eel) genome, fEleEle1, primary haplotype.</title>
        <authorList>
            <person name="Myers G."/>
            <person name="Meyer A."/>
            <person name="Fedrigo O."/>
            <person name="Formenti G."/>
            <person name="Rhie A."/>
            <person name="Tracey A."/>
            <person name="Sims Y."/>
            <person name="Jarvis E.D."/>
        </authorList>
    </citation>
    <scope>NUCLEOTIDE SEQUENCE [LARGE SCALE GENOMIC DNA]</scope>
</reference>
<dbReference type="Pfam" id="PF07686">
    <property type="entry name" value="V-set"/>
    <property type="match status" value="1"/>
</dbReference>
<reference evidence="3" key="2">
    <citation type="journal article" date="2017" name="Sci. Adv.">
        <title>A tail of two voltages: Proteomic comparison of the three electric organs of the electric eel.</title>
        <authorList>
            <person name="Traeger L.L."/>
            <person name="Sabat G."/>
            <person name="Barrett-Wilt G.A."/>
            <person name="Wells G.B."/>
            <person name="Sussman M.R."/>
        </authorList>
    </citation>
    <scope>NUCLEOTIDE SEQUENCE [LARGE SCALE GENOMIC DNA]</scope>
</reference>
<gene>
    <name evidence="2" type="primary">RAC1</name>
</gene>
<dbReference type="PROSITE" id="PS50835">
    <property type="entry name" value="IG_LIKE"/>
    <property type="match status" value="1"/>
</dbReference>
<accession>A0A4W4FJA6</accession>
<dbReference type="SUPFAM" id="SSF48726">
    <property type="entry name" value="Immunoglobulin"/>
    <property type="match status" value="1"/>
</dbReference>
<evidence type="ECO:0000259" key="1">
    <source>
        <dbReference type="PROSITE" id="PS50835"/>
    </source>
</evidence>
<dbReference type="InterPro" id="IPR036179">
    <property type="entry name" value="Ig-like_dom_sf"/>
</dbReference>
<reference evidence="3" key="1">
    <citation type="journal article" date="2014" name="Science">
        <title>Nonhuman genetics. Genomic basis for the convergent evolution of electric organs.</title>
        <authorList>
            <person name="Gallant J.R."/>
            <person name="Traeger L.L."/>
            <person name="Volkening J.D."/>
            <person name="Moffett H."/>
            <person name="Chen P.H."/>
            <person name="Novina C.D."/>
            <person name="Phillips G.N.Jr."/>
            <person name="Anand R."/>
            <person name="Wells G.B."/>
            <person name="Pinch M."/>
            <person name="Guth R."/>
            <person name="Unguez G.A."/>
            <person name="Albert J.S."/>
            <person name="Zakon H.H."/>
            <person name="Samanta M.P."/>
            <person name="Sussman M.R."/>
        </authorList>
    </citation>
    <scope>NUCLEOTIDE SEQUENCE [LARGE SCALE GENOMIC DNA]</scope>
</reference>
<dbReference type="Gene3D" id="2.60.40.10">
    <property type="entry name" value="Immunoglobulins"/>
    <property type="match status" value="1"/>
</dbReference>
<dbReference type="AlphaFoldDB" id="A0A4W4FJA6"/>
<dbReference type="InterPro" id="IPR007110">
    <property type="entry name" value="Ig-like_dom"/>
</dbReference>
<reference evidence="2" key="4">
    <citation type="submission" date="2025-08" db="UniProtKB">
        <authorList>
            <consortium name="Ensembl"/>
        </authorList>
    </citation>
    <scope>IDENTIFICATION</scope>
</reference>
<dbReference type="InterPro" id="IPR013106">
    <property type="entry name" value="Ig_V-set"/>
</dbReference>
<dbReference type="Ensembl" id="ENSEEET00000025092.2">
    <property type="protein sequence ID" value="ENSEEEP00000024806.2"/>
    <property type="gene ID" value="ENSEEEG00000012016.2"/>
</dbReference>
<evidence type="ECO:0000313" key="2">
    <source>
        <dbReference type="Ensembl" id="ENSEEEP00000024806.2"/>
    </source>
</evidence>
<evidence type="ECO:0000313" key="3">
    <source>
        <dbReference type="Proteomes" id="UP000314983"/>
    </source>
</evidence>
<dbReference type="Proteomes" id="UP000314983">
    <property type="component" value="Chromosome 16"/>
</dbReference>